<evidence type="ECO:0000259" key="16">
    <source>
        <dbReference type="PROSITE" id="PS50853"/>
    </source>
</evidence>
<dbReference type="SMART" id="SM00409">
    <property type="entry name" value="IG"/>
    <property type="match status" value="6"/>
</dbReference>
<proteinExistence type="inferred from homology"/>
<organism evidence="17 18">
    <name type="scientific">Merluccius polli</name>
    <name type="common">Benguela hake</name>
    <name type="synonym">Merluccius cadenati</name>
    <dbReference type="NCBI Taxonomy" id="89951"/>
    <lineage>
        <taxon>Eukaryota</taxon>
        <taxon>Metazoa</taxon>
        <taxon>Chordata</taxon>
        <taxon>Craniata</taxon>
        <taxon>Vertebrata</taxon>
        <taxon>Euteleostomi</taxon>
        <taxon>Actinopterygii</taxon>
        <taxon>Neopterygii</taxon>
        <taxon>Teleostei</taxon>
        <taxon>Neoteleostei</taxon>
        <taxon>Acanthomorphata</taxon>
        <taxon>Zeiogadaria</taxon>
        <taxon>Gadariae</taxon>
        <taxon>Gadiformes</taxon>
        <taxon>Gadoidei</taxon>
        <taxon>Merlucciidae</taxon>
        <taxon>Merluccius</taxon>
    </lineage>
</organism>
<dbReference type="InterPro" id="IPR013098">
    <property type="entry name" value="Ig_I-set"/>
</dbReference>
<feature type="domain" description="Fibronectin type-III" evidence="16">
    <location>
        <begin position="725"/>
        <end position="818"/>
    </location>
</feature>
<sequence>MESSLTLLGLVVLISRTVADLHVPLEVEQPPTITKHMSSPVTVLPLPFDDSISFSCEARGNPPPQYRWTKDGEDFTPPQSSTSNTQQQSNGNFMLPNSNIAKLQGKYRCYASNKLGTAMTNEIELIVPSSPKFPKEKIEPTIVEEGQPAVLKCDPPASVIPRKLYWMSIGLEQIEQDERVSMGINGNLYFSNTVQNDSRKDYCCFASFPEIRAIVQKSSMAVEVQPLSNHSEADSTMSTTGVVPAVRRPSLLLPSGVQTEVVLLKGSVLELECIPEGFPTPMVEWMKMGEKLPLRTKIMNFGKLLTVAHVSETEEGKYMCKAKNPAGETVHYFDVIVEEPPKWLPEPPQGQLVVTGSDVHIKCMVGGKPHPDILWRRNGQLLAGEDLSNRLQVLDDTVVLLDAGPEDSAVYQCEASNRHGRLLANTNIMVLDMAPLVLTGDYQVYEVIEGHDVIMNCGVFGSPPPTISWEKEETATGVAGERFATLRNGSLRVTGAEKANSGEYMCLAVNTEGKSAVTAVLAVKDSTRIVDRPRDQQVVRGSTAQFTCQAEYDQSLAPSFNVTWVKDGTEEIPGAFNPRYRVDEGVLVIVSVNRSDQGVYTCIACTHMDRTTASAVLTVLDVPDAPVDLGMSEQKARSVRLSWTAGSDRNSSITEFVVEFEESQWEPGKWREIQRVPGNQATADLALQGNINYQFRVYAVNAIGSGPPSRPTGRYTTPTAAPDKNPENIRIQGHLPHQMDISWEPLLPVEHNGPGLEYKVSYRRLALEEDWTEQMVKRHLLVVKDTPTFIPYEISVQSKNDQGWGPKPRVVTGYSGEDVPTAAPRDVAVEVLNATLVRVSWTPVPQDTVRGHLGGYTVHWVRQESQLHADKVRQVRDSLVFKGNRSHGLLPGLAPYSKYTITVSVFNRKGKGPASDPITFLTPEGVPAQVPILTASNAQRDSISLVWGPPLESNGILIGYRLKYQLGTS</sequence>
<evidence type="ECO:0000256" key="1">
    <source>
        <dbReference type="ARBA" id="ARBA00004251"/>
    </source>
</evidence>
<keyword evidence="11" id="KW-0325">Glycoprotein</keyword>
<reference evidence="17" key="1">
    <citation type="journal article" date="2023" name="Front. Mar. Sci.">
        <title>A new Merluccius polli reference genome to investigate the effects of global change in West African waters.</title>
        <authorList>
            <person name="Mateo J.L."/>
            <person name="Blanco-Fernandez C."/>
            <person name="Garcia-Vazquez E."/>
            <person name="Machado-Schiaffino G."/>
        </authorList>
    </citation>
    <scope>NUCLEOTIDE SEQUENCE</scope>
    <source>
        <strain evidence="17">C29</strain>
        <tissue evidence="17">Fin</tissue>
    </source>
</reference>
<dbReference type="Pfam" id="PF07679">
    <property type="entry name" value="I-set"/>
    <property type="match status" value="3"/>
</dbReference>
<evidence type="ECO:0000256" key="5">
    <source>
        <dbReference type="ARBA" id="ARBA00022729"/>
    </source>
</evidence>
<keyword evidence="8" id="KW-1133">Transmembrane helix</keyword>
<dbReference type="FunFam" id="2.60.40.10:FF:000363">
    <property type="entry name" value="neurofascin isoform X1"/>
    <property type="match status" value="1"/>
</dbReference>
<dbReference type="Pfam" id="PF00041">
    <property type="entry name" value="fn3"/>
    <property type="match status" value="2"/>
</dbReference>
<dbReference type="Pfam" id="PF13927">
    <property type="entry name" value="Ig_3"/>
    <property type="match status" value="2"/>
</dbReference>
<evidence type="ECO:0000256" key="7">
    <source>
        <dbReference type="ARBA" id="ARBA00022889"/>
    </source>
</evidence>
<feature type="domain" description="Ig-like" evidence="15">
    <location>
        <begin position="249"/>
        <end position="331"/>
    </location>
</feature>
<keyword evidence="18" id="KW-1185">Reference proteome</keyword>
<feature type="domain" description="Ig-like" evidence="15">
    <location>
        <begin position="435"/>
        <end position="522"/>
    </location>
</feature>
<dbReference type="InterPro" id="IPR003598">
    <property type="entry name" value="Ig_sub2"/>
</dbReference>
<dbReference type="SMART" id="SM00408">
    <property type="entry name" value="IGc2"/>
    <property type="match status" value="5"/>
</dbReference>
<dbReference type="FunFam" id="2.60.40.10:FF:000038">
    <property type="entry name" value="Neuronal cell adhesion molecule"/>
    <property type="match status" value="1"/>
</dbReference>
<dbReference type="InterPro" id="IPR007110">
    <property type="entry name" value="Ig-like_dom"/>
</dbReference>
<dbReference type="SUPFAM" id="SSF49265">
    <property type="entry name" value="Fibronectin type III"/>
    <property type="match status" value="2"/>
</dbReference>
<dbReference type="InterPro" id="IPR036116">
    <property type="entry name" value="FN3_sf"/>
</dbReference>
<dbReference type="InterPro" id="IPR003599">
    <property type="entry name" value="Ig_sub"/>
</dbReference>
<evidence type="ECO:0000256" key="11">
    <source>
        <dbReference type="ARBA" id="ARBA00023180"/>
    </source>
</evidence>
<feature type="domain" description="Fibronectin type-III" evidence="16">
    <location>
        <begin position="823"/>
        <end position="925"/>
    </location>
</feature>
<accession>A0AA47P8B6</accession>
<name>A0AA47P8B6_MERPO</name>
<feature type="compositionally biased region" description="Low complexity" evidence="13">
    <location>
        <begin position="76"/>
        <end position="90"/>
    </location>
</feature>
<dbReference type="GO" id="GO:0007420">
    <property type="term" value="P:brain development"/>
    <property type="evidence" value="ECO:0007669"/>
    <property type="project" value="TreeGrafter"/>
</dbReference>
<dbReference type="PANTHER" id="PTHR44170">
    <property type="entry name" value="PROTEIN SIDEKICK"/>
    <property type="match status" value="1"/>
</dbReference>
<dbReference type="SMART" id="SM00060">
    <property type="entry name" value="FN3"/>
    <property type="match status" value="3"/>
</dbReference>
<feature type="domain" description="Ig-like" evidence="15">
    <location>
        <begin position="527"/>
        <end position="618"/>
    </location>
</feature>
<evidence type="ECO:0000256" key="10">
    <source>
        <dbReference type="ARBA" id="ARBA00023157"/>
    </source>
</evidence>
<evidence type="ECO:0000256" key="12">
    <source>
        <dbReference type="ARBA" id="ARBA00023319"/>
    </source>
</evidence>
<evidence type="ECO:0000256" key="2">
    <source>
        <dbReference type="ARBA" id="ARBA00008588"/>
    </source>
</evidence>
<feature type="domain" description="Ig-like" evidence="15">
    <location>
        <begin position="131"/>
        <end position="221"/>
    </location>
</feature>
<evidence type="ECO:0000256" key="13">
    <source>
        <dbReference type="SAM" id="MobiDB-lite"/>
    </source>
</evidence>
<dbReference type="InterPro" id="IPR013783">
    <property type="entry name" value="Ig-like_fold"/>
</dbReference>
<comment type="caution">
    <text evidence="17">The sequence shown here is derived from an EMBL/GenBank/DDBJ whole genome shotgun (WGS) entry which is preliminary data.</text>
</comment>
<dbReference type="CDD" id="cd00063">
    <property type="entry name" value="FN3"/>
    <property type="match status" value="4"/>
</dbReference>
<dbReference type="PANTHER" id="PTHR44170:SF45">
    <property type="entry name" value="NEURAL CELL ADHESION MOLECULE L1-LIKE PROTEIN ISOFORM X1"/>
    <property type="match status" value="1"/>
</dbReference>
<dbReference type="SUPFAM" id="SSF48726">
    <property type="entry name" value="Immunoglobulin"/>
    <property type="match status" value="6"/>
</dbReference>
<dbReference type="FunFam" id="2.60.40.10:FF:000005">
    <property type="entry name" value="Neuronal cell adhesion molecule"/>
    <property type="match status" value="1"/>
</dbReference>
<dbReference type="FunFam" id="2.60.40.10:FF:000367">
    <property type="entry name" value="Neural cell adhesion molecule L1-like protein"/>
    <property type="match status" value="1"/>
</dbReference>
<keyword evidence="4" id="KW-0812">Transmembrane</keyword>
<dbReference type="AlphaFoldDB" id="A0AA47P8B6"/>
<dbReference type="PROSITE" id="PS50835">
    <property type="entry name" value="IG_LIKE"/>
    <property type="match status" value="6"/>
</dbReference>
<dbReference type="GO" id="GO:0007411">
    <property type="term" value="P:axon guidance"/>
    <property type="evidence" value="ECO:0007669"/>
    <property type="project" value="TreeGrafter"/>
</dbReference>
<keyword evidence="10" id="KW-1015">Disulfide bond</keyword>
<evidence type="ECO:0000256" key="6">
    <source>
        <dbReference type="ARBA" id="ARBA00022737"/>
    </source>
</evidence>
<comment type="subcellular location">
    <subcellularLocation>
        <location evidence="1">Cell membrane</location>
        <topology evidence="1">Single-pass type I membrane protein</topology>
    </subcellularLocation>
</comment>
<feature type="signal peptide" evidence="14">
    <location>
        <begin position="1"/>
        <end position="19"/>
    </location>
</feature>
<keyword evidence="3" id="KW-1003">Cell membrane</keyword>
<comment type="similarity">
    <text evidence="2">Belongs to the immunoglobulin superfamily. L1/neurofascin/NgCAM family.</text>
</comment>
<keyword evidence="7" id="KW-0130">Cell adhesion</keyword>
<evidence type="ECO:0000256" key="8">
    <source>
        <dbReference type="ARBA" id="ARBA00022989"/>
    </source>
</evidence>
<dbReference type="GO" id="GO:0030424">
    <property type="term" value="C:axon"/>
    <property type="evidence" value="ECO:0007669"/>
    <property type="project" value="TreeGrafter"/>
</dbReference>
<dbReference type="Gene3D" id="2.60.40.10">
    <property type="entry name" value="Immunoglobulins"/>
    <property type="match status" value="10"/>
</dbReference>
<feature type="domain" description="Fibronectin type-III" evidence="16">
    <location>
        <begin position="625"/>
        <end position="719"/>
    </location>
</feature>
<dbReference type="FunFam" id="2.60.40.10:FF:000057">
    <property type="entry name" value="neural cell adhesion molecule L1"/>
    <property type="match status" value="1"/>
</dbReference>
<keyword evidence="9" id="KW-0472">Membrane</keyword>
<evidence type="ECO:0000259" key="15">
    <source>
        <dbReference type="PROSITE" id="PS50835"/>
    </source>
</evidence>
<feature type="chain" id="PRO_5041256114" evidence="14">
    <location>
        <begin position="20"/>
        <end position="969"/>
    </location>
</feature>
<evidence type="ECO:0000256" key="9">
    <source>
        <dbReference type="ARBA" id="ARBA00023136"/>
    </source>
</evidence>
<gene>
    <name evidence="17" type="primary">CHL1_0</name>
    <name evidence="17" type="ORF">N1851_002822</name>
</gene>
<dbReference type="EMBL" id="JAOPHQ010000328">
    <property type="protein sequence ID" value="KAK0154866.1"/>
    <property type="molecule type" value="Genomic_DNA"/>
</dbReference>
<evidence type="ECO:0000256" key="14">
    <source>
        <dbReference type="SAM" id="SignalP"/>
    </source>
</evidence>
<feature type="domain" description="Ig-like" evidence="15">
    <location>
        <begin position="341"/>
        <end position="429"/>
    </location>
</feature>
<evidence type="ECO:0000256" key="3">
    <source>
        <dbReference type="ARBA" id="ARBA00022475"/>
    </source>
</evidence>
<feature type="domain" description="Ig-like" evidence="15">
    <location>
        <begin position="31"/>
        <end position="126"/>
    </location>
</feature>
<protein>
    <submittedName>
        <fullName evidence="17">Neural cell adhesion molecule L1-like protein</fullName>
    </submittedName>
</protein>
<keyword evidence="12" id="KW-0393">Immunoglobulin domain</keyword>
<evidence type="ECO:0000313" key="18">
    <source>
        <dbReference type="Proteomes" id="UP001174136"/>
    </source>
</evidence>
<dbReference type="PROSITE" id="PS50853">
    <property type="entry name" value="FN3"/>
    <property type="match status" value="4"/>
</dbReference>
<dbReference type="GO" id="GO:0005886">
    <property type="term" value="C:plasma membrane"/>
    <property type="evidence" value="ECO:0007669"/>
    <property type="project" value="UniProtKB-SubCell"/>
</dbReference>
<dbReference type="InterPro" id="IPR036179">
    <property type="entry name" value="Ig-like_dom_sf"/>
</dbReference>
<dbReference type="Proteomes" id="UP001174136">
    <property type="component" value="Unassembled WGS sequence"/>
</dbReference>
<evidence type="ECO:0000256" key="4">
    <source>
        <dbReference type="ARBA" id="ARBA00022692"/>
    </source>
</evidence>
<dbReference type="InterPro" id="IPR003961">
    <property type="entry name" value="FN3_dom"/>
</dbReference>
<evidence type="ECO:0000313" key="17">
    <source>
        <dbReference type="EMBL" id="KAK0154866.1"/>
    </source>
</evidence>
<dbReference type="GO" id="GO:0098632">
    <property type="term" value="F:cell-cell adhesion mediator activity"/>
    <property type="evidence" value="ECO:0007669"/>
    <property type="project" value="TreeGrafter"/>
</dbReference>
<feature type="domain" description="Fibronectin type-III" evidence="16">
    <location>
        <begin position="926"/>
        <end position="969"/>
    </location>
</feature>
<feature type="region of interest" description="Disordered" evidence="13">
    <location>
        <begin position="59"/>
        <end position="95"/>
    </location>
</feature>
<keyword evidence="6" id="KW-0677">Repeat</keyword>
<keyword evidence="5 14" id="KW-0732">Signal</keyword>